<dbReference type="RefSeq" id="WP_089357429.1">
    <property type="nucleotide sequence ID" value="NZ_FZPD01000004.1"/>
</dbReference>
<accession>A0A239KMI7</accession>
<organism evidence="1 2">
    <name type="scientific">Ekhidna lutea</name>
    <dbReference type="NCBI Taxonomy" id="447679"/>
    <lineage>
        <taxon>Bacteria</taxon>
        <taxon>Pseudomonadati</taxon>
        <taxon>Bacteroidota</taxon>
        <taxon>Cytophagia</taxon>
        <taxon>Cytophagales</taxon>
        <taxon>Reichenbachiellaceae</taxon>
        <taxon>Ekhidna</taxon>
    </lineage>
</organism>
<dbReference type="AlphaFoldDB" id="A0A239KMI7"/>
<keyword evidence="2" id="KW-1185">Reference proteome</keyword>
<sequence length="102" mass="11290">MSTLANTKWSATVQEGGTQTWEFKSDGTLTILFPNNQSDTAYYAELSDGTFVFQMPKSSANPNINNVYFGRHRNGQGIGDWVHYEGNGNESVLLPFSMTKSS</sequence>
<dbReference type="EMBL" id="FZPD01000004">
    <property type="protein sequence ID" value="SNT18932.1"/>
    <property type="molecule type" value="Genomic_DNA"/>
</dbReference>
<proteinExistence type="predicted"/>
<dbReference type="Proteomes" id="UP000198393">
    <property type="component" value="Unassembled WGS sequence"/>
</dbReference>
<name>A0A239KMI7_EKHLU</name>
<gene>
    <name evidence="1" type="ORF">SAMN05421640_2746</name>
</gene>
<protein>
    <submittedName>
        <fullName evidence="1">Uncharacterized protein</fullName>
    </submittedName>
</protein>
<reference evidence="1 2" key="1">
    <citation type="submission" date="2017-06" db="EMBL/GenBank/DDBJ databases">
        <authorList>
            <person name="Kim H.J."/>
            <person name="Triplett B.A."/>
        </authorList>
    </citation>
    <scope>NUCLEOTIDE SEQUENCE [LARGE SCALE GENOMIC DNA]</scope>
    <source>
        <strain evidence="1 2">DSM 19307</strain>
    </source>
</reference>
<evidence type="ECO:0000313" key="2">
    <source>
        <dbReference type="Proteomes" id="UP000198393"/>
    </source>
</evidence>
<evidence type="ECO:0000313" key="1">
    <source>
        <dbReference type="EMBL" id="SNT18932.1"/>
    </source>
</evidence>